<name>A0A8H3IGD1_9LECA</name>
<evidence type="ECO:0000256" key="1">
    <source>
        <dbReference type="SAM" id="MobiDB-lite"/>
    </source>
</evidence>
<dbReference type="EMBL" id="CAJPDQ010000007">
    <property type="protein sequence ID" value="CAF9912669.1"/>
    <property type="molecule type" value="Genomic_DNA"/>
</dbReference>
<keyword evidence="3" id="KW-1185">Reference proteome</keyword>
<feature type="region of interest" description="Disordered" evidence="1">
    <location>
        <begin position="286"/>
        <end position="313"/>
    </location>
</feature>
<proteinExistence type="predicted"/>
<organism evidence="2 3">
    <name type="scientific">Gomphillus americanus</name>
    <dbReference type="NCBI Taxonomy" id="1940652"/>
    <lineage>
        <taxon>Eukaryota</taxon>
        <taxon>Fungi</taxon>
        <taxon>Dikarya</taxon>
        <taxon>Ascomycota</taxon>
        <taxon>Pezizomycotina</taxon>
        <taxon>Lecanoromycetes</taxon>
        <taxon>OSLEUM clade</taxon>
        <taxon>Ostropomycetidae</taxon>
        <taxon>Ostropales</taxon>
        <taxon>Graphidaceae</taxon>
        <taxon>Gomphilloideae</taxon>
        <taxon>Gomphillus</taxon>
    </lineage>
</organism>
<evidence type="ECO:0000313" key="2">
    <source>
        <dbReference type="EMBL" id="CAF9912669.1"/>
    </source>
</evidence>
<protein>
    <submittedName>
        <fullName evidence="2">Uncharacterized protein</fullName>
    </submittedName>
</protein>
<feature type="compositionally biased region" description="Polar residues" evidence="1">
    <location>
        <begin position="1"/>
        <end position="19"/>
    </location>
</feature>
<dbReference type="Proteomes" id="UP000664169">
    <property type="component" value="Unassembled WGS sequence"/>
</dbReference>
<dbReference type="AlphaFoldDB" id="A0A8H3IGD1"/>
<feature type="compositionally biased region" description="Acidic residues" evidence="1">
    <location>
        <begin position="290"/>
        <end position="300"/>
    </location>
</feature>
<feature type="region of interest" description="Disordered" evidence="1">
    <location>
        <begin position="1"/>
        <end position="41"/>
    </location>
</feature>
<evidence type="ECO:0000313" key="3">
    <source>
        <dbReference type="Proteomes" id="UP000664169"/>
    </source>
</evidence>
<reference evidence="2" key="1">
    <citation type="submission" date="2021-03" db="EMBL/GenBank/DDBJ databases">
        <authorList>
            <person name="Tagirdzhanova G."/>
        </authorList>
    </citation>
    <scope>NUCLEOTIDE SEQUENCE</scope>
</reference>
<gene>
    <name evidence="2" type="ORF">GOMPHAMPRED_007726</name>
</gene>
<comment type="caution">
    <text evidence="2">The sequence shown here is derived from an EMBL/GenBank/DDBJ whole genome shotgun (WGS) entry which is preliminary data.</text>
</comment>
<sequence>MKTSSMNSGDLPNSEQSRNGDAEVEEEDCQRPPPGASSEDWRQHFAITERQSTLKGLTSHDYTLQLQRNNVTNAKCRARKCLVEELERGSKDNRIYGPWGLCLEAVVYDQSRRSAQDKQNRRFFHVSCFEALGVDLPKYLRLHLQVDLFQVIDVLGRDQTRITHTAIPLEVFDRVECGGKAFESAYYGPYEEEKEKWMQKVELETLYERVAVPEENLPKQPCSKDFIVSDPIERSLVDVLLDTLGAGPIMPLLVRENRLIFLERGTGPKIIKEEVAIVEVWKQSIADDSAGQDDEEDDGEASPAAGPEGTEEA</sequence>
<accession>A0A8H3IGD1</accession>